<evidence type="ECO:0000256" key="3">
    <source>
        <dbReference type="ARBA" id="ARBA00023235"/>
    </source>
</evidence>
<dbReference type="OrthoDB" id="9811823at2"/>
<dbReference type="InterPro" id="IPR020103">
    <property type="entry name" value="PsdUridine_synth_cat_dom_sf"/>
</dbReference>
<dbReference type="FunFam" id="3.30.70.580:FF:000001">
    <property type="entry name" value="tRNA pseudouridine synthase A"/>
    <property type="match status" value="1"/>
</dbReference>
<reference evidence="9 10" key="1">
    <citation type="submission" date="2016-10" db="EMBL/GenBank/DDBJ databases">
        <authorList>
            <person name="de Groot N.N."/>
        </authorList>
    </citation>
    <scope>NUCLEOTIDE SEQUENCE [LARGE SCALE GENOMIC DNA]</scope>
    <source>
        <strain evidence="9 10">DSM 21001</strain>
    </source>
</reference>
<gene>
    <name evidence="4" type="primary">truA</name>
    <name evidence="9" type="ORF">SAMN05421771_3063</name>
</gene>
<dbReference type="InterPro" id="IPR020094">
    <property type="entry name" value="TruA/RsuA/RluB/E/F_N"/>
</dbReference>
<comment type="subunit">
    <text evidence="4">Homodimer.</text>
</comment>
<feature type="domain" description="Pseudouridine synthase I TruA alpha/beta" evidence="8">
    <location>
        <begin position="6"/>
        <end position="100"/>
    </location>
</feature>
<comment type="function">
    <text evidence="4">Formation of pseudouridine at positions 38, 39 and 40 in the anticodon stem and loop of transfer RNAs.</text>
</comment>
<dbReference type="Gene3D" id="3.30.70.580">
    <property type="entry name" value="Pseudouridine synthase I, catalytic domain, N-terminal subdomain"/>
    <property type="match status" value="1"/>
</dbReference>
<evidence type="ECO:0000256" key="1">
    <source>
        <dbReference type="ARBA" id="ARBA00009375"/>
    </source>
</evidence>
<dbReference type="RefSeq" id="WP_089840256.1">
    <property type="nucleotide sequence ID" value="NZ_FOZL01000001.1"/>
</dbReference>
<dbReference type="CDD" id="cd02570">
    <property type="entry name" value="PseudoU_synth_EcTruA"/>
    <property type="match status" value="1"/>
</dbReference>
<feature type="binding site" evidence="4 6">
    <location>
        <position position="110"/>
    </location>
    <ligand>
        <name>substrate</name>
    </ligand>
</feature>
<comment type="catalytic activity">
    <reaction evidence="4 7">
        <text>uridine(38/39/40) in tRNA = pseudouridine(38/39/40) in tRNA</text>
        <dbReference type="Rhea" id="RHEA:22376"/>
        <dbReference type="Rhea" id="RHEA-COMP:10085"/>
        <dbReference type="Rhea" id="RHEA-COMP:10087"/>
        <dbReference type="ChEBI" id="CHEBI:65314"/>
        <dbReference type="ChEBI" id="CHEBI:65315"/>
        <dbReference type="EC" id="5.4.99.12"/>
    </reaction>
</comment>
<dbReference type="Gene3D" id="3.30.70.660">
    <property type="entry name" value="Pseudouridine synthase I, catalytic domain, C-terminal subdomain"/>
    <property type="match status" value="1"/>
</dbReference>
<dbReference type="InterPro" id="IPR001406">
    <property type="entry name" value="PsdUridine_synth_TruA"/>
</dbReference>
<dbReference type="PIRSF" id="PIRSF001430">
    <property type="entry name" value="tRNA_psdUrid_synth"/>
    <property type="match status" value="1"/>
</dbReference>
<dbReference type="SUPFAM" id="SSF55120">
    <property type="entry name" value="Pseudouridine synthase"/>
    <property type="match status" value="1"/>
</dbReference>
<organism evidence="9 10">
    <name type="scientific">Granulicella pectinivorans</name>
    <dbReference type="NCBI Taxonomy" id="474950"/>
    <lineage>
        <taxon>Bacteria</taxon>
        <taxon>Pseudomonadati</taxon>
        <taxon>Acidobacteriota</taxon>
        <taxon>Terriglobia</taxon>
        <taxon>Terriglobales</taxon>
        <taxon>Acidobacteriaceae</taxon>
        <taxon>Granulicella</taxon>
    </lineage>
</organism>
<feature type="active site" description="Nucleophile" evidence="4 5">
    <location>
        <position position="52"/>
    </location>
</feature>
<protein>
    <recommendedName>
        <fullName evidence="4">tRNA pseudouridine synthase A</fullName>
        <ecNumber evidence="4">5.4.99.12</ecNumber>
    </recommendedName>
    <alternativeName>
        <fullName evidence="4">tRNA pseudouridine(38-40) synthase</fullName>
    </alternativeName>
    <alternativeName>
        <fullName evidence="4">tRNA pseudouridylate synthase I</fullName>
    </alternativeName>
    <alternativeName>
        <fullName evidence="4">tRNA-uridine isomerase I</fullName>
    </alternativeName>
</protein>
<keyword evidence="3 4" id="KW-0413">Isomerase</keyword>
<name>A0A1I6MN80_9BACT</name>
<dbReference type="GO" id="GO:0160147">
    <property type="term" value="F:tRNA pseudouridine(38-40) synthase activity"/>
    <property type="evidence" value="ECO:0007669"/>
    <property type="project" value="UniProtKB-EC"/>
</dbReference>
<dbReference type="InterPro" id="IPR020097">
    <property type="entry name" value="PsdUridine_synth_TruA_a/b_dom"/>
</dbReference>
<evidence type="ECO:0000313" key="9">
    <source>
        <dbReference type="EMBL" id="SFS17140.1"/>
    </source>
</evidence>
<evidence type="ECO:0000259" key="8">
    <source>
        <dbReference type="Pfam" id="PF01416"/>
    </source>
</evidence>
<evidence type="ECO:0000256" key="7">
    <source>
        <dbReference type="RuleBase" id="RU003792"/>
    </source>
</evidence>
<comment type="similarity">
    <text evidence="1 4 7">Belongs to the tRNA pseudouridine synthase TruA family.</text>
</comment>
<accession>A0A1I6MN80</accession>
<evidence type="ECO:0000313" key="10">
    <source>
        <dbReference type="Proteomes" id="UP000199024"/>
    </source>
</evidence>
<proteinExistence type="inferred from homology"/>
<evidence type="ECO:0000256" key="4">
    <source>
        <dbReference type="HAMAP-Rule" id="MF_00171"/>
    </source>
</evidence>
<dbReference type="InterPro" id="IPR020095">
    <property type="entry name" value="PsdUridine_synth_TruA_C"/>
</dbReference>
<dbReference type="Proteomes" id="UP000199024">
    <property type="component" value="Unassembled WGS sequence"/>
</dbReference>
<evidence type="ECO:0000256" key="2">
    <source>
        <dbReference type="ARBA" id="ARBA00022694"/>
    </source>
</evidence>
<dbReference type="PANTHER" id="PTHR11142">
    <property type="entry name" value="PSEUDOURIDYLATE SYNTHASE"/>
    <property type="match status" value="1"/>
</dbReference>
<dbReference type="Pfam" id="PF01416">
    <property type="entry name" value="PseudoU_synth_1"/>
    <property type="match status" value="2"/>
</dbReference>
<dbReference type="GO" id="GO:0031119">
    <property type="term" value="P:tRNA pseudouridine synthesis"/>
    <property type="evidence" value="ECO:0007669"/>
    <property type="project" value="UniProtKB-UniRule"/>
</dbReference>
<keyword evidence="2 4" id="KW-0819">tRNA processing</keyword>
<sequence length="262" mass="28327">MPHWRAILAYDGTPYHGWQVQPGLITVQGTLAEALLALTGETVLPQGSGRTDTGVHALGQVVSFPLNAKIPASNLLFALNRVLPPSIRVLSVAEAAPGFHARHSAVRKTYEYRILPRITALETICPPFLAPYVWASPRALSLDLLNEAAAHVVGTHDFSSFAAVNPDQAHRNASPVLPKENTRTLFASYWVQDPGPEGLLRYRVTGSGFLHHMVRNLVGTFVEAGSERLPASQIPAILAARDRSAAGPTAPARGLFLHEVEY</sequence>
<dbReference type="EMBL" id="FOZL01000001">
    <property type="protein sequence ID" value="SFS17140.1"/>
    <property type="molecule type" value="Genomic_DNA"/>
</dbReference>
<dbReference type="HAMAP" id="MF_00171">
    <property type="entry name" value="TruA"/>
    <property type="match status" value="1"/>
</dbReference>
<keyword evidence="10" id="KW-1185">Reference proteome</keyword>
<feature type="domain" description="Pseudouridine synthase I TruA alpha/beta" evidence="8">
    <location>
        <begin position="148"/>
        <end position="262"/>
    </location>
</feature>
<evidence type="ECO:0000256" key="5">
    <source>
        <dbReference type="PIRSR" id="PIRSR001430-1"/>
    </source>
</evidence>
<comment type="caution">
    <text evidence="4">Lacks conserved residue(s) required for the propagation of feature annotation.</text>
</comment>
<dbReference type="NCBIfam" id="TIGR00071">
    <property type="entry name" value="hisT_truA"/>
    <property type="match status" value="1"/>
</dbReference>
<evidence type="ECO:0000256" key="6">
    <source>
        <dbReference type="PIRSR" id="PIRSR001430-2"/>
    </source>
</evidence>
<dbReference type="AlphaFoldDB" id="A0A1I6MN80"/>
<dbReference type="GO" id="GO:0003723">
    <property type="term" value="F:RNA binding"/>
    <property type="evidence" value="ECO:0007669"/>
    <property type="project" value="InterPro"/>
</dbReference>
<dbReference type="PANTHER" id="PTHR11142:SF0">
    <property type="entry name" value="TRNA PSEUDOURIDINE SYNTHASE-LIKE 1"/>
    <property type="match status" value="1"/>
</dbReference>
<dbReference type="STRING" id="474950.SAMN05421771_3063"/>
<dbReference type="EC" id="5.4.99.12" evidence="4"/>